<reference evidence="1 2" key="1">
    <citation type="journal article" date="2018" name="Mol. Biol. Evol.">
        <title>Broad Genomic Sampling Reveals a Smut Pathogenic Ancestry of the Fungal Clade Ustilaginomycotina.</title>
        <authorList>
            <person name="Kijpornyongpan T."/>
            <person name="Mondo S.J."/>
            <person name="Barry K."/>
            <person name="Sandor L."/>
            <person name="Lee J."/>
            <person name="Lipzen A."/>
            <person name="Pangilinan J."/>
            <person name="LaButti K."/>
            <person name="Hainaut M."/>
            <person name="Henrissat B."/>
            <person name="Grigoriev I.V."/>
            <person name="Spatafora J.W."/>
            <person name="Aime M.C."/>
        </authorList>
    </citation>
    <scope>NUCLEOTIDE SEQUENCE [LARGE SCALE GENOMIC DNA]</scope>
    <source>
        <strain evidence="1 2">SA 807</strain>
    </source>
</reference>
<sequence length="379" mass="41056">MGNDGGSIARRDDLVRTKAMPEKADRENVRKALWSLCRLSRQPLRQPIVSDSLGRLYNKDSVVQYLLNKVDKERRKSSEELEAAHIRGLKDVRELCLTRNRNYKPPSPTSISNEITSSPFLCPLTQKEMNGKYRFVYLVPCGCVFSESGLRAISSEVISATVPPAMPASSTDSKSSKEDEKQEPEAADARPCPQCGTVYRANSMAKGKEAEAGGDVVMLNPSDMEEKAMRAAMEVNRSKEAIRKKKSKAEASTTSESNGDGGNGTSEAEQESKRKRKAEKKAIKHAAAAALAAELASENHPESLGGGGKRLKVSDQPSMSSFAPGVSAARSVAAAQANAMAREKEKKPMSPAIASIYGHGKAKTQGDSWLTRGTFTRYA</sequence>
<gene>
    <name evidence="1" type="ORF">IE53DRAFT_384945</name>
</gene>
<protein>
    <submittedName>
        <fullName evidence="1">DUF602-domain-containing protein</fullName>
    </submittedName>
</protein>
<accession>A0ACD0P3I2</accession>
<organism evidence="1 2">
    <name type="scientific">Violaceomyces palustris</name>
    <dbReference type="NCBI Taxonomy" id="1673888"/>
    <lineage>
        <taxon>Eukaryota</taxon>
        <taxon>Fungi</taxon>
        <taxon>Dikarya</taxon>
        <taxon>Basidiomycota</taxon>
        <taxon>Ustilaginomycotina</taxon>
        <taxon>Ustilaginomycetes</taxon>
        <taxon>Violaceomycetales</taxon>
        <taxon>Violaceomycetaceae</taxon>
        <taxon>Violaceomyces</taxon>
    </lineage>
</organism>
<proteinExistence type="predicted"/>
<keyword evidence="2" id="KW-1185">Reference proteome</keyword>
<evidence type="ECO:0000313" key="2">
    <source>
        <dbReference type="Proteomes" id="UP000245626"/>
    </source>
</evidence>
<dbReference type="EMBL" id="KZ819767">
    <property type="protein sequence ID" value="PWN52609.1"/>
    <property type="molecule type" value="Genomic_DNA"/>
</dbReference>
<name>A0ACD0P3I2_9BASI</name>
<evidence type="ECO:0000313" key="1">
    <source>
        <dbReference type="EMBL" id="PWN52609.1"/>
    </source>
</evidence>
<dbReference type="Proteomes" id="UP000245626">
    <property type="component" value="Unassembled WGS sequence"/>
</dbReference>